<evidence type="ECO:0000313" key="2">
    <source>
        <dbReference type="Proteomes" id="UP000887569"/>
    </source>
</evidence>
<name>A0A915CKU8_PARUN</name>
<organism evidence="2 3">
    <name type="scientific">Parascaris univalens</name>
    <name type="common">Nematode worm</name>
    <dbReference type="NCBI Taxonomy" id="6257"/>
    <lineage>
        <taxon>Eukaryota</taxon>
        <taxon>Metazoa</taxon>
        <taxon>Ecdysozoa</taxon>
        <taxon>Nematoda</taxon>
        <taxon>Chromadorea</taxon>
        <taxon>Rhabditida</taxon>
        <taxon>Spirurina</taxon>
        <taxon>Ascaridomorpha</taxon>
        <taxon>Ascaridoidea</taxon>
        <taxon>Ascarididae</taxon>
        <taxon>Parascaris</taxon>
    </lineage>
</organism>
<proteinExistence type="predicted"/>
<feature type="compositionally biased region" description="Polar residues" evidence="1">
    <location>
        <begin position="19"/>
        <end position="41"/>
    </location>
</feature>
<evidence type="ECO:0000313" key="3">
    <source>
        <dbReference type="WBParaSite" id="PgR259X_g001_t01"/>
    </source>
</evidence>
<dbReference type="Proteomes" id="UP000887569">
    <property type="component" value="Unplaced"/>
</dbReference>
<dbReference type="AlphaFoldDB" id="A0A915CKU8"/>
<reference evidence="3" key="1">
    <citation type="submission" date="2022-11" db="UniProtKB">
        <authorList>
            <consortium name="WormBaseParasite"/>
        </authorList>
    </citation>
    <scope>IDENTIFICATION</scope>
</reference>
<sequence>EVMPSSSAAKLPTKKGLNGFTSKLSSKDPSGNQETNGNGTKTMKGRRKMRSQKRAWRAMPKEEPIEDGYAKCRYVSRRIGIACD</sequence>
<evidence type="ECO:0000256" key="1">
    <source>
        <dbReference type="SAM" id="MobiDB-lite"/>
    </source>
</evidence>
<accession>A0A915CKU8</accession>
<keyword evidence="2" id="KW-1185">Reference proteome</keyword>
<protein>
    <submittedName>
        <fullName evidence="3">Uncharacterized protein</fullName>
    </submittedName>
</protein>
<dbReference type="WBParaSite" id="PgR259X_g001_t01">
    <property type="protein sequence ID" value="PgR259X_g001_t01"/>
    <property type="gene ID" value="PgR259X_g001"/>
</dbReference>
<feature type="region of interest" description="Disordered" evidence="1">
    <location>
        <begin position="1"/>
        <end position="61"/>
    </location>
</feature>
<feature type="compositionally biased region" description="Basic residues" evidence="1">
    <location>
        <begin position="43"/>
        <end position="56"/>
    </location>
</feature>